<keyword evidence="6" id="KW-0449">Lipoprotein</keyword>
<dbReference type="PROSITE" id="PS51257">
    <property type="entry name" value="PROKAR_LIPOPROTEIN"/>
    <property type="match status" value="1"/>
</dbReference>
<organism evidence="8 9">
    <name type="scientific">Viridibacterium curvum</name>
    <dbReference type="NCBI Taxonomy" id="1101404"/>
    <lineage>
        <taxon>Bacteria</taxon>
        <taxon>Pseudomonadati</taxon>
        <taxon>Pseudomonadota</taxon>
        <taxon>Betaproteobacteria</taxon>
        <taxon>Rhodocyclales</taxon>
        <taxon>Rhodocyclaceae</taxon>
        <taxon>Viridibacterium</taxon>
    </lineage>
</organism>
<protein>
    <recommendedName>
        <fullName evidence="10">Lipoprotein</fullName>
    </recommendedName>
</protein>
<evidence type="ECO:0000256" key="4">
    <source>
        <dbReference type="ARBA" id="ARBA00023139"/>
    </source>
</evidence>
<evidence type="ECO:0008006" key="10">
    <source>
        <dbReference type="Google" id="ProtNLM"/>
    </source>
</evidence>
<accession>A0ABP9QI08</accession>
<evidence type="ECO:0000256" key="1">
    <source>
        <dbReference type="ARBA" id="ARBA00004459"/>
    </source>
</evidence>
<keyword evidence="3" id="KW-0472">Membrane</keyword>
<gene>
    <name evidence="8" type="ORF">GCM10025770_12740</name>
</gene>
<evidence type="ECO:0000256" key="7">
    <source>
        <dbReference type="SAM" id="MobiDB-lite"/>
    </source>
</evidence>
<dbReference type="Proteomes" id="UP001500547">
    <property type="component" value="Unassembled WGS sequence"/>
</dbReference>
<name>A0ABP9QI08_9RHOO</name>
<keyword evidence="4" id="KW-0564">Palmitate</keyword>
<evidence type="ECO:0000313" key="9">
    <source>
        <dbReference type="Proteomes" id="UP001500547"/>
    </source>
</evidence>
<dbReference type="InterPro" id="IPR032831">
    <property type="entry name" value="LptM_cons"/>
</dbReference>
<feature type="compositionally biased region" description="Polar residues" evidence="7">
    <location>
        <begin position="48"/>
        <end position="61"/>
    </location>
</feature>
<dbReference type="EMBL" id="BAABLD010000007">
    <property type="protein sequence ID" value="GAA5162285.1"/>
    <property type="molecule type" value="Genomic_DNA"/>
</dbReference>
<reference evidence="9" key="1">
    <citation type="journal article" date="2019" name="Int. J. Syst. Evol. Microbiol.">
        <title>The Global Catalogue of Microorganisms (GCM) 10K type strain sequencing project: providing services to taxonomists for standard genome sequencing and annotation.</title>
        <authorList>
            <consortium name="The Broad Institute Genomics Platform"/>
            <consortium name="The Broad Institute Genome Sequencing Center for Infectious Disease"/>
            <person name="Wu L."/>
            <person name="Ma J."/>
        </authorList>
    </citation>
    <scope>NUCLEOTIDE SEQUENCE [LARGE SCALE GENOMIC DNA]</scope>
    <source>
        <strain evidence="9">JCM 18715</strain>
    </source>
</reference>
<comment type="subcellular location">
    <subcellularLocation>
        <location evidence="1">Cell outer membrane</location>
        <topology evidence="1">Lipid-anchor</topology>
    </subcellularLocation>
</comment>
<proteinExistence type="predicted"/>
<keyword evidence="2" id="KW-0732">Signal</keyword>
<dbReference type="RefSeq" id="WP_345532042.1">
    <property type="nucleotide sequence ID" value="NZ_BAABLD010000007.1"/>
</dbReference>
<keyword evidence="9" id="KW-1185">Reference proteome</keyword>
<evidence type="ECO:0000256" key="6">
    <source>
        <dbReference type="ARBA" id="ARBA00023288"/>
    </source>
</evidence>
<sequence>MRLITAPVLLSIVLAGALTACGIKGGLYLPQPLPQPESAKAAPDHSKPSSSSPANATNQSAPRAAPASK</sequence>
<dbReference type="Pfam" id="PF13627">
    <property type="entry name" value="LptM_cons"/>
    <property type="match status" value="1"/>
</dbReference>
<dbReference type="NCBIfam" id="NF047847">
    <property type="entry name" value="SS_mature_LptM"/>
    <property type="match status" value="1"/>
</dbReference>
<evidence type="ECO:0000256" key="2">
    <source>
        <dbReference type="ARBA" id="ARBA00022729"/>
    </source>
</evidence>
<keyword evidence="5" id="KW-0998">Cell outer membrane</keyword>
<evidence type="ECO:0000313" key="8">
    <source>
        <dbReference type="EMBL" id="GAA5162285.1"/>
    </source>
</evidence>
<evidence type="ECO:0000256" key="5">
    <source>
        <dbReference type="ARBA" id="ARBA00023237"/>
    </source>
</evidence>
<comment type="caution">
    <text evidence="8">The sequence shown here is derived from an EMBL/GenBank/DDBJ whole genome shotgun (WGS) entry which is preliminary data.</text>
</comment>
<evidence type="ECO:0000256" key="3">
    <source>
        <dbReference type="ARBA" id="ARBA00023136"/>
    </source>
</evidence>
<feature type="region of interest" description="Disordered" evidence="7">
    <location>
        <begin position="32"/>
        <end position="69"/>
    </location>
</feature>